<feature type="domain" description="Peptidase S9A N-terminal" evidence="6">
    <location>
        <begin position="6"/>
        <end position="426"/>
    </location>
</feature>
<sequence>MPAPIAERRPERTTHHGRERVDEYAWLKAPNWQEVMHEPGALDADIRAYLDAENAWTDEVLEDTRPLQEHLFAELRGRIKEDDSSVPSPDGPFAYSMRYEAGAQHPQIIRQPREAAERPGADAGGTETVLLDGDFMAAEKAYFRLGGAEHSPNHELLYYATDEVGSEFYTIHVRNLSTGEDFEDSIPRTTGGAVWSADSRYLFYTWLDDNHRPKKVMRHKVGTASDDDVEIYDEADPGFFVSVGKTQSGRYITINAHDHETWEVRLIDAREPESDPVLIAARRPGVDYRVEHRIAGAQDDGLVILTNDGGAEDFKIVTAPADAHGPDNWRDLVGHRAGRLILDCVCYRNHLVRLEREDGLPRIVVHRFSDGLEYAIAFQEEAYSLGLSHGYEFDTTSIRFNYSSMRTPAEVFDYDMETHKRVLRKEQEVPSGHDPEHYETRRLHATGHDGETIPVSLLYRKGLPLDGSAPCLLYGYGSYGISIPASFNTNCLSLVDRGFVYAIAHIRGGKDKGFHWYTDGKARRKTNTFHDFIAVGEYLADAGYTSRGRIVGHGGSAGGMLMGAVANMAPDLFLAIVAEVPFVDVLATMLDDTLPLTPPEWPEWGNPIASADDYDAIAAYSPYDNVRRQAYPNILALCGLTDPRVTYWEPAKWIARLRANTTGDPTILLRTNMDAGHAGASGRFDRLKEVALVYAFALKMAGIPHPDEYTS</sequence>
<dbReference type="InterPro" id="IPR001375">
    <property type="entry name" value="Peptidase_S9_cat"/>
</dbReference>
<dbReference type="Pfam" id="PF02897">
    <property type="entry name" value="Peptidase_S9_N"/>
    <property type="match status" value="1"/>
</dbReference>
<keyword evidence="2" id="KW-0645">Protease</keyword>
<dbReference type="InterPro" id="IPR023302">
    <property type="entry name" value="Pept_S9A_N"/>
</dbReference>
<organism evidence="7 8">
    <name type="scientific">Microbaculum marinum</name>
    <dbReference type="NCBI Taxonomy" id="1764581"/>
    <lineage>
        <taxon>Bacteria</taxon>
        <taxon>Pseudomonadati</taxon>
        <taxon>Pseudomonadota</taxon>
        <taxon>Alphaproteobacteria</taxon>
        <taxon>Hyphomicrobiales</taxon>
        <taxon>Tepidamorphaceae</taxon>
        <taxon>Microbaculum</taxon>
    </lineage>
</organism>
<evidence type="ECO:0000313" key="7">
    <source>
        <dbReference type="EMBL" id="MEJ8571344.1"/>
    </source>
</evidence>
<gene>
    <name evidence="7" type="ORF">V3328_07670</name>
</gene>
<evidence type="ECO:0000256" key="1">
    <source>
        <dbReference type="ARBA" id="ARBA00005228"/>
    </source>
</evidence>
<dbReference type="Gene3D" id="3.40.50.1820">
    <property type="entry name" value="alpha/beta hydrolase"/>
    <property type="match status" value="1"/>
</dbReference>
<evidence type="ECO:0000259" key="5">
    <source>
        <dbReference type="Pfam" id="PF00326"/>
    </source>
</evidence>
<comment type="similarity">
    <text evidence="1">Belongs to the peptidase S9A family.</text>
</comment>
<evidence type="ECO:0000259" key="6">
    <source>
        <dbReference type="Pfam" id="PF02897"/>
    </source>
</evidence>
<name>A0AAW9RPL8_9HYPH</name>
<dbReference type="GO" id="GO:0004252">
    <property type="term" value="F:serine-type endopeptidase activity"/>
    <property type="evidence" value="ECO:0007669"/>
    <property type="project" value="InterPro"/>
</dbReference>
<dbReference type="InterPro" id="IPR051543">
    <property type="entry name" value="Serine_Peptidase_S9A"/>
</dbReference>
<dbReference type="PRINTS" id="PR00862">
    <property type="entry name" value="PROLIGOPTASE"/>
</dbReference>
<dbReference type="Pfam" id="PF00326">
    <property type="entry name" value="Peptidase_S9"/>
    <property type="match status" value="1"/>
</dbReference>
<evidence type="ECO:0000256" key="4">
    <source>
        <dbReference type="ARBA" id="ARBA00022825"/>
    </source>
</evidence>
<accession>A0AAW9RPL8</accession>
<dbReference type="PANTHER" id="PTHR11757">
    <property type="entry name" value="PROTEASE FAMILY S9A OLIGOPEPTIDASE"/>
    <property type="match status" value="1"/>
</dbReference>
<reference evidence="7 8" key="1">
    <citation type="submission" date="2024-02" db="EMBL/GenBank/DDBJ databases">
        <title>Genome analysis and characterization of Microbaculum marinisediminis sp. nov., isolated from marine sediment.</title>
        <authorList>
            <person name="Du Z.-J."/>
            <person name="Ye Y.-Q."/>
            <person name="Zhang Z.-R."/>
            <person name="Yuan S.-M."/>
            <person name="Zhang X.-Y."/>
        </authorList>
    </citation>
    <scope>NUCLEOTIDE SEQUENCE [LARGE SCALE GENOMIC DNA]</scope>
    <source>
        <strain evidence="7 8">SDUM1044001</strain>
    </source>
</reference>
<protein>
    <submittedName>
        <fullName evidence="7">S9 family peptidase</fullName>
    </submittedName>
</protein>
<dbReference type="AlphaFoldDB" id="A0AAW9RPL8"/>
<dbReference type="InterPro" id="IPR002470">
    <property type="entry name" value="Peptidase_S9A"/>
</dbReference>
<dbReference type="RefSeq" id="WP_340329046.1">
    <property type="nucleotide sequence ID" value="NZ_JAZHOF010000003.1"/>
</dbReference>
<comment type="caution">
    <text evidence="7">The sequence shown here is derived from an EMBL/GenBank/DDBJ whole genome shotgun (WGS) entry which is preliminary data.</text>
</comment>
<dbReference type="Gene3D" id="2.130.10.120">
    <property type="entry name" value="Prolyl oligopeptidase, N-terminal domain"/>
    <property type="match status" value="1"/>
</dbReference>
<dbReference type="InterPro" id="IPR029058">
    <property type="entry name" value="AB_hydrolase_fold"/>
</dbReference>
<keyword evidence="3" id="KW-0378">Hydrolase</keyword>
<dbReference type="EMBL" id="JAZHOF010000003">
    <property type="protein sequence ID" value="MEJ8571344.1"/>
    <property type="molecule type" value="Genomic_DNA"/>
</dbReference>
<dbReference type="GO" id="GO:0006508">
    <property type="term" value="P:proteolysis"/>
    <property type="evidence" value="ECO:0007669"/>
    <property type="project" value="UniProtKB-KW"/>
</dbReference>
<proteinExistence type="inferred from homology"/>
<feature type="domain" description="Peptidase S9 prolyl oligopeptidase catalytic" evidence="5">
    <location>
        <begin position="486"/>
        <end position="702"/>
    </location>
</feature>
<dbReference type="SUPFAM" id="SSF50993">
    <property type="entry name" value="Peptidase/esterase 'gauge' domain"/>
    <property type="match status" value="1"/>
</dbReference>
<dbReference type="Proteomes" id="UP001378188">
    <property type="component" value="Unassembled WGS sequence"/>
</dbReference>
<keyword evidence="8" id="KW-1185">Reference proteome</keyword>
<dbReference type="PANTHER" id="PTHR11757:SF19">
    <property type="entry name" value="PROLYL ENDOPEPTIDASE-LIKE"/>
    <property type="match status" value="1"/>
</dbReference>
<dbReference type="SUPFAM" id="SSF53474">
    <property type="entry name" value="alpha/beta-Hydrolases"/>
    <property type="match status" value="1"/>
</dbReference>
<evidence type="ECO:0000313" key="8">
    <source>
        <dbReference type="Proteomes" id="UP001378188"/>
    </source>
</evidence>
<keyword evidence="4" id="KW-0720">Serine protease</keyword>
<evidence type="ECO:0000256" key="3">
    <source>
        <dbReference type="ARBA" id="ARBA00022801"/>
    </source>
</evidence>
<evidence type="ECO:0000256" key="2">
    <source>
        <dbReference type="ARBA" id="ARBA00022670"/>
    </source>
</evidence>